<evidence type="ECO:0000313" key="4">
    <source>
        <dbReference type="Proteomes" id="UP000319576"/>
    </source>
</evidence>
<keyword evidence="2" id="KW-0732">Signal</keyword>
<dbReference type="KEGG" id="uli:ETAA1_01990"/>
<feature type="chain" id="PRO_5021803811" description="Lipoprotein" evidence="2">
    <location>
        <begin position="24"/>
        <end position="288"/>
    </location>
</feature>
<evidence type="ECO:0000256" key="2">
    <source>
        <dbReference type="SAM" id="SignalP"/>
    </source>
</evidence>
<dbReference type="RefSeq" id="WP_145233503.1">
    <property type="nucleotide sequence ID" value="NZ_CP036273.1"/>
</dbReference>
<organism evidence="3 4">
    <name type="scientific">Urbifossiella limnaea</name>
    <dbReference type="NCBI Taxonomy" id="2528023"/>
    <lineage>
        <taxon>Bacteria</taxon>
        <taxon>Pseudomonadati</taxon>
        <taxon>Planctomycetota</taxon>
        <taxon>Planctomycetia</taxon>
        <taxon>Gemmatales</taxon>
        <taxon>Gemmataceae</taxon>
        <taxon>Urbifossiella</taxon>
    </lineage>
</organism>
<dbReference type="PROSITE" id="PS51257">
    <property type="entry name" value="PROKAR_LIPOPROTEIN"/>
    <property type="match status" value="1"/>
</dbReference>
<name>A0A517XLD4_9BACT</name>
<dbReference type="OrthoDB" id="9913566at2"/>
<evidence type="ECO:0008006" key="5">
    <source>
        <dbReference type="Google" id="ProtNLM"/>
    </source>
</evidence>
<dbReference type="EMBL" id="CP036273">
    <property type="protein sequence ID" value="QDU18314.1"/>
    <property type="molecule type" value="Genomic_DNA"/>
</dbReference>
<evidence type="ECO:0000313" key="3">
    <source>
        <dbReference type="EMBL" id="QDU18314.1"/>
    </source>
</evidence>
<reference evidence="3 4" key="1">
    <citation type="submission" date="2019-02" db="EMBL/GenBank/DDBJ databases">
        <title>Deep-cultivation of Planctomycetes and their phenomic and genomic characterization uncovers novel biology.</title>
        <authorList>
            <person name="Wiegand S."/>
            <person name="Jogler M."/>
            <person name="Boedeker C."/>
            <person name="Pinto D."/>
            <person name="Vollmers J."/>
            <person name="Rivas-Marin E."/>
            <person name="Kohn T."/>
            <person name="Peeters S.H."/>
            <person name="Heuer A."/>
            <person name="Rast P."/>
            <person name="Oberbeckmann S."/>
            <person name="Bunk B."/>
            <person name="Jeske O."/>
            <person name="Meyerdierks A."/>
            <person name="Storesund J.E."/>
            <person name="Kallscheuer N."/>
            <person name="Luecker S."/>
            <person name="Lage O.M."/>
            <person name="Pohl T."/>
            <person name="Merkel B.J."/>
            <person name="Hornburger P."/>
            <person name="Mueller R.-W."/>
            <person name="Bruemmer F."/>
            <person name="Labrenz M."/>
            <person name="Spormann A.M."/>
            <person name="Op den Camp H."/>
            <person name="Overmann J."/>
            <person name="Amann R."/>
            <person name="Jetten M.S.M."/>
            <person name="Mascher T."/>
            <person name="Medema M.H."/>
            <person name="Devos D.P."/>
            <person name="Kaster A.-K."/>
            <person name="Ovreas L."/>
            <person name="Rohde M."/>
            <person name="Galperin M.Y."/>
            <person name="Jogler C."/>
        </authorList>
    </citation>
    <scope>NUCLEOTIDE SEQUENCE [LARGE SCALE GENOMIC DNA]</scope>
    <source>
        <strain evidence="3 4">ETA_A1</strain>
    </source>
</reference>
<proteinExistence type="predicted"/>
<keyword evidence="4" id="KW-1185">Reference proteome</keyword>
<dbReference type="AlphaFoldDB" id="A0A517XLD4"/>
<accession>A0A517XLD4</accession>
<feature type="region of interest" description="Disordered" evidence="1">
    <location>
        <begin position="21"/>
        <end position="51"/>
    </location>
</feature>
<evidence type="ECO:0000256" key="1">
    <source>
        <dbReference type="SAM" id="MobiDB-lite"/>
    </source>
</evidence>
<sequence precursor="true">MTTTCRTATLAAALALAGCGRPAAPTTKDDKGGPGPAPPANIPSGPVAPTDASSVAAQKVVGDLLTGTADTTKLTTSFLKAVGLPATSPEDKAKGYSPAAAHTWLARAGAALTQIGPPDGFTASTSAVFTGPNGTGRYLVRMVQADGAWKADYFGLGTAKANEMAKPKTSDEAFQDFAVLGLLDALTSTALPTDDRVPLAAALMSAKARGALAGPFPADQEQGYDYNRGKLGVVADGLGKGATAVSRTRTGADAFRAEITKDGATRAFAVKLVRDAAGGWVVDDFKPE</sequence>
<dbReference type="Proteomes" id="UP000319576">
    <property type="component" value="Chromosome"/>
</dbReference>
<feature type="signal peptide" evidence="2">
    <location>
        <begin position="1"/>
        <end position="23"/>
    </location>
</feature>
<protein>
    <recommendedName>
        <fullName evidence="5">Lipoprotein</fullName>
    </recommendedName>
</protein>
<gene>
    <name evidence="3" type="ORF">ETAA1_01990</name>
</gene>